<comment type="subcellular location">
    <subcellularLocation>
        <location evidence="1 5">Nucleus envelope</location>
    </subcellularLocation>
</comment>
<feature type="region of interest" description="Disordered" evidence="6">
    <location>
        <begin position="25"/>
        <end position="100"/>
    </location>
</feature>
<dbReference type="Proteomes" id="UP000669133">
    <property type="component" value="Unassembled WGS sequence"/>
</dbReference>
<keyword evidence="2" id="KW-0597">Phosphoprotein</keyword>
<evidence type="ECO:0000259" key="7">
    <source>
        <dbReference type="Pfam" id="PF03399"/>
    </source>
</evidence>
<evidence type="ECO:0000256" key="5">
    <source>
        <dbReference type="PIRNR" id="PIRNR037320"/>
    </source>
</evidence>
<reference evidence="9 10" key="1">
    <citation type="submission" date="2020-12" db="EMBL/GenBank/DDBJ databases">
        <title>Effect of drift, selection, and recombination on the evolution of hybrid genomes in Candida yeast pathogens.</title>
        <authorList>
            <person name="Mixao V."/>
            <person name="Ksiezopolska E."/>
            <person name="Saus E."/>
            <person name="Boekhout T."/>
            <person name="Gacser A."/>
            <person name="Gabaldon T."/>
        </authorList>
    </citation>
    <scope>NUCLEOTIDE SEQUENCE [LARGE SCALE GENOMIC DNA]</scope>
    <source>
        <strain evidence="9 10">BP57</strain>
    </source>
</reference>
<dbReference type="Pfam" id="PF03399">
    <property type="entry name" value="SAC3_GANP"/>
    <property type="match status" value="1"/>
</dbReference>
<dbReference type="InterPro" id="IPR017173">
    <property type="entry name" value="Sac3"/>
</dbReference>
<dbReference type="Gene3D" id="1.25.40.990">
    <property type="match status" value="1"/>
</dbReference>
<comment type="similarity">
    <text evidence="4 5">Belongs to the SAC3 family.</text>
</comment>
<feature type="compositionally biased region" description="Polar residues" evidence="6">
    <location>
        <begin position="668"/>
        <end position="692"/>
    </location>
</feature>
<feature type="compositionally biased region" description="Low complexity" evidence="6">
    <location>
        <begin position="29"/>
        <end position="40"/>
    </location>
</feature>
<comment type="caution">
    <text evidence="9">The sequence shown here is derived from an EMBL/GenBank/DDBJ whole genome shotgun (WGS) entry which is preliminary data.</text>
</comment>
<dbReference type="PANTHER" id="PTHR12436">
    <property type="entry name" value="80 KDA MCM3-ASSOCIATED PROTEIN"/>
    <property type="match status" value="1"/>
</dbReference>
<dbReference type="PIRSF" id="PIRSF037320">
    <property type="entry name" value="mRNA_export_factor_Sac3"/>
    <property type="match status" value="1"/>
</dbReference>
<keyword evidence="10" id="KW-1185">Reference proteome</keyword>
<dbReference type="Pfam" id="PF12209">
    <property type="entry name" value="SAC3"/>
    <property type="match status" value="1"/>
</dbReference>
<evidence type="ECO:0000256" key="3">
    <source>
        <dbReference type="ARBA" id="ARBA00023242"/>
    </source>
</evidence>
<dbReference type="EMBL" id="JAEOAQ010000007">
    <property type="protein sequence ID" value="KAG5417238.1"/>
    <property type="molecule type" value="Genomic_DNA"/>
</dbReference>
<dbReference type="InterPro" id="IPR005062">
    <property type="entry name" value="SAC3/GANP/THP3_conserved"/>
</dbReference>
<dbReference type="InterPro" id="IPR045107">
    <property type="entry name" value="SAC3/GANP/THP3"/>
</dbReference>
<proteinExistence type="inferred from homology"/>
<name>A0A8H7Z8H8_9ASCO</name>
<dbReference type="PANTHER" id="PTHR12436:SF3">
    <property type="entry name" value="GERMINAL-CENTER ASSOCIATED NUCLEAR PROTEIN"/>
    <property type="match status" value="1"/>
</dbReference>
<dbReference type="OrthoDB" id="264795at2759"/>
<accession>A0A8H7Z8H8</accession>
<dbReference type="Gene3D" id="6.10.250.2880">
    <property type="match status" value="1"/>
</dbReference>
<sequence>MSFTFQSGTPTAYNTSNFQANTNKELKPTLTNGNTLNGTTAFNSNGSQFGNAMASTDQPFRPMRKSKKFTNASSDSKDTSQFTNSKTSPKKSDKQPSAHYQNFSSEEIFSTGPLFANPEAFGFQKSQKNIPPRPTPNYFLTQPKYLSTPAFVQNDWDKQNQIKMEQMETANQGKDYQGLYEDLQKLRETERKEMESLGLVDAENTAKHLNEAIAFQGTCSDMCPVFERVRRQLENNVNVLERDPSTNKITKEKAVKAFSRPAAGQPPPLPSEVRPPHILKNTLDYLIDNVVDKLPESHSFLWDRTRSIRQDFTYQNSFGPEAVDCNERIVRIHLLSLHIMAGSDVEFSQQQELEQFNKALQTLMEIYQDVRNNGGSSPNEAEFRAYHLLSHIRDPELERQIQNLPEHIYRDERVQLALNLRKIISQNNIVERGVTNLIGALDLYVEFFRVVYSDATPLLMACLLETHFSEIRFYALKAMSRSFHTRGKPYPMGTLRNLLGFDSSDKFMKFLKYYEIDVVIEDGETLVDLFNKDKLEKQYKLNSFYEKPKYPPVYSSQLDRKLKGTDLKRIINSGRPNVTFHLKSKNNVLAPAKRSVSNPVANRFSRKTSTFPAISPVADAFKPAEVKFSSPQPQSAAQPPPNNAFPQPSTSAAPKFGSKATAPLASQPAPSSFQFGTASGTNNNAIAQTSTSSKEKGIDKPKIDFSFSKPFATPQVGLPQKESSIQVETKPQVAFSLDQTKQTPKMTTQTPIPEIEPPISAKVSNKLADHRLFGKAIEEIVRDCLVNTVDLETKSILGNILYRHNAEVQRLNIIKTLEEELFSAFVAESAYHCTLDAAAAYMQDIFVKKRAALRFVKRAKECVNSYRSRQAKRLELQSVTFGNTLQRQSSTELSSLHSIDKKHRRDATQVDFVKKQAEMKQLWEPLDLKKFGDTCNSKVSLSIAQENVKLKWLLVVEDWENEYSKWLIAKFGLRPNLKTMVYENNVESDKVDLNITSFPRKEFVTKDFFQDCSFILFECGLCSESSEGIEQKLTRDARVLKKIISMCERCGFYKPSILILFWDITQSGMTSAEAVNLLNLQQYASAKSLKNLIFLRYGQ</sequence>
<feature type="compositionally biased region" description="Polar residues" evidence="6">
    <location>
        <begin position="41"/>
        <end position="58"/>
    </location>
</feature>
<organism evidence="9 10">
    <name type="scientific">Candida metapsilosis</name>
    <dbReference type="NCBI Taxonomy" id="273372"/>
    <lineage>
        <taxon>Eukaryota</taxon>
        <taxon>Fungi</taxon>
        <taxon>Dikarya</taxon>
        <taxon>Ascomycota</taxon>
        <taxon>Saccharomycotina</taxon>
        <taxon>Pichiomycetes</taxon>
        <taxon>Debaryomycetaceae</taxon>
        <taxon>Candida/Lodderomyces clade</taxon>
        <taxon>Candida</taxon>
    </lineage>
</organism>
<evidence type="ECO:0000256" key="6">
    <source>
        <dbReference type="SAM" id="MobiDB-lite"/>
    </source>
</evidence>
<dbReference type="GO" id="GO:0005737">
    <property type="term" value="C:cytoplasm"/>
    <property type="evidence" value="ECO:0007669"/>
    <property type="project" value="TreeGrafter"/>
</dbReference>
<feature type="region of interest" description="Disordered" evidence="6">
    <location>
        <begin position="626"/>
        <end position="699"/>
    </location>
</feature>
<feature type="region of interest" description="Disordered" evidence="6">
    <location>
        <begin position="1"/>
        <end position="20"/>
    </location>
</feature>
<evidence type="ECO:0000313" key="9">
    <source>
        <dbReference type="EMBL" id="KAG5417238.1"/>
    </source>
</evidence>
<dbReference type="GO" id="GO:0005635">
    <property type="term" value="C:nuclear envelope"/>
    <property type="evidence" value="ECO:0007669"/>
    <property type="project" value="UniProtKB-SubCell"/>
</dbReference>
<dbReference type="RefSeq" id="XP_067546354.1">
    <property type="nucleotide sequence ID" value="XM_067693988.1"/>
</dbReference>
<feature type="domain" description="SAC3 helical" evidence="8">
    <location>
        <begin position="778"/>
        <end position="851"/>
    </location>
</feature>
<feature type="compositionally biased region" description="Polar residues" evidence="6">
    <location>
        <begin position="69"/>
        <end position="87"/>
    </location>
</feature>
<feature type="domain" description="SAC3/GANP/THP3 conserved" evidence="7">
    <location>
        <begin position="222"/>
        <end position="518"/>
    </location>
</feature>
<keyword evidence="3 5" id="KW-0539">Nucleus</keyword>
<dbReference type="FunFam" id="1.25.40.990:FF:000008">
    <property type="entry name" value="Nuclear mRNA export protein SAC3"/>
    <property type="match status" value="1"/>
</dbReference>
<dbReference type="AlphaFoldDB" id="A0A8H7Z8H8"/>
<dbReference type="GO" id="GO:0006406">
    <property type="term" value="P:mRNA export from nucleus"/>
    <property type="evidence" value="ECO:0007669"/>
    <property type="project" value="UniProtKB-UniRule"/>
</dbReference>
<evidence type="ECO:0000313" key="10">
    <source>
        <dbReference type="Proteomes" id="UP000669133"/>
    </source>
</evidence>
<dbReference type="GO" id="GO:0070390">
    <property type="term" value="C:transcription export complex 2"/>
    <property type="evidence" value="ECO:0007669"/>
    <property type="project" value="UniProtKB-UniRule"/>
</dbReference>
<feature type="compositionally biased region" description="Low complexity" evidence="6">
    <location>
        <begin position="628"/>
        <end position="637"/>
    </location>
</feature>
<evidence type="ECO:0000256" key="2">
    <source>
        <dbReference type="ARBA" id="ARBA00022553"/>
    </source>
</evidence>
<dbReference type="GO" id="GO:0042274">
    <property type="term" value="P:ribosomal small subunit biogenesis"/>
    <property type="evidence" value="ECO:0007669"/>
    <property type="project" value="UniProtKB-UniRule"/>
</dbReference>
<dbReference type="InterPro" id="IPR024293">
    <property type="entry name" value="SAC3_helical"/>
</dbReference>
<dbReference type="GeneID" id="93653500"/>
<gene>
    <name evidence="9" type="ORF">I9W82_004871</name>
</gene>
<evidence type="ECO:0000259" key="8">
    <source>
        <dbReference type="Pfam" id="PF12209"/>
    </source>
</evidence>
<evidence type="ECO:0000256" key="4">
    <source>
        <dbReference type="ARBA" id="ARBA00038443"/>
    </source>
</evidence>
<evidence type="ECO:0000256" key="1">
    <source>
        <dbReference type="ARBA" id="ARBA00004259"/>
    </source>
</evidence>
<protein>
    <recommendedName>
        <fullName evidence="5">Nuclear mRNA export factor</fullName>
    </recommendedName>
</protein>